<keyword evidence="3" id="KW-1185">Reference proteome</keyword>
<dbReference type="PANTHER" id="PTHR37727">
    <property type="entry name" value="ECOTROPIC VIRAL INTEGRATION SITE PROTEIN"/>
    <property type="match status" value="1"/>
</dbReference>
<dbReference type="Proteomes" id="UP000298416">
    <property type="component" value="Unassembled WGS sequence"/>
</dbReference>
<feature type="region of interest" description="Disordered" evidence="1">
    <location>
        <begin position="1"/>
        <end position="21"/>
    </location>
</feature>
<reference evidence="2" key="2">
    <citation type="submission" date="2020-08" db="EMBL/GenBank/DDBJ databases">
        <title>Plant Genome Project.</title>
        <authorList>
            <person name="Zhang R.-G."/>
        </authorList>
    </citation>
    <scope>NUCLEOTIDE SEQUENCE</scope>
    <source>
        <strain evidence="2">Huo1</strain>
        <tissue evidence="2">Leaf</tissue>
    </source>
</reference>
<comment type="caution">
    <text evidence="2">The sequence shown here is derived from an EMBL/GenBank/DDBJ whole genome shotgun (WGS) entry which is preliminary data.</text>
</comment>
<organism evidence="2">
    <name type="scientific">Salvia splendens</name>
    <name type="common">Scarlet sage</name>
    <dbReference type="NCBI Taxonomy" id="180675"/>
    <lineage>
        <taxon>Eukaryota</taxon>
        <taxon>Viridiplantae</taxon>
        <taxon>Streptophyta</taxon>
        <taxon>Embryophyta</taxon>
        <taxon>Tracheophyta</taxon>
        <taxon>Spermatophyta</taxon>
        <taxon>Magnoliopsida</taxon>
        <taxon>eudicotyledons</taxon>
        <taxon>Gunneridae</taxon>
        <taxon>Pentapetalae</taxon>
        <taxon>asterids</taxon>
        <taxon>lamiids</taxon>
        <taxon>Lamiales</taxon>
        <taxon>Lamiaceae</taxon>
        <taxon>Nepetoideae</taxon>
        <taxon>Mentheae</taxon>
        <taxon>Salviinae</taxon>
        <taxon>Salvia</taxon>
        <taxon>Salvia subgen. Calosphace</taxon>
        <taxon>core Calosphace</taxon>
    </lineage>
</organism>
<accession>A0A8X8ZCV9</accession>
<sequence length="148" mass="16079">MHKPKSGEKMAEEGKAPTSPAAADAHLFGLLSNLLQQVESLTNQEEVELRAKIEALGLEVRKLPSESAQHLNEVEIAKELDKLSAKLDHVDELISSTMAEDPQVRALLSTTADVWMPVITATSDERRTFTSMAGEDGVGGKDQNSEKL</sequence>
<evidence type="ECO:0000313" key="2">
    <source>
        <dbReference type="EMBL" id="KAG6400527.1"/>
    </source>
</evidence>
<name>A0A8X8ZCV9_SALSN</name>
<gene>
    <name evidence="2" type="ORF">SASPL_137364</name>
</gene>
<feature type="compositionally biased region" description="Basic and acidic residues" evidence="1">
    <location>
        <begin position="1"/>
        <end position="15"/>
    </location>
</feature>
<protein>
    <submittedName>
        <fullName evidence="2">Uncharacterized protein</fullName>
    </submittedName>
</protein>
<evidence type="ECO:0000256" key="1">
    <source>
        <dbReference type="SAM" id="MobiDB-lite"/>
    </source>
</evidence>
<dbReference type="AlphaFoldDB" id="A0A8X8ZCV9"/>
<dbReference type="OrthoDB" id="2020323at2759"/>
<dbReference type="PANTHER" id="PTHR37727:SF1">
    <property type="entry name" value="ECOTROPIC VIRAL INTEGRATION SITE PROTEIN"/>
    <property type="match status" value="1"/>
</dbReference>
<proteinExistence type="predicted"/>
<dbReference type="EMBL" id="PNBA02000014">
    <property type="protein sequence ID" value="KAG6400527.1"/>
    <property type="molecule type" value="Genomic_DNA"/>
</dbReference>
<evidence type="ECO:0000313" key="3">
    <source>
        <dbReference type="Proteomes" id="UP000298416"/>
    </source>
</evidence>
<reference evidence="2" key="1">
    <citation type="submission" date="2018-01" db="EMBL/GenBank/DDBJ databases">
        <authorList>
            <person name="Mao J.F."/>
        </authorList>
    </citation>
    <scope>NUCLEOTIDE SEQUENCE</scope>
    <source>
        <strain evidence="2">Huo1</strain>
        <tissue evidence="2">Leaf</tissue>
    </source>
</reference>
<feature type="region of interest" description="Disordered" evidence="1">
    <location>
        <begin position="126"/>
        <end position="148"/>
    </location>
</feature>